<dbReference type="Gene3D" id="3.40.50.1820">
    <property type="entry name" value="alpha/beta hydrolase"/>
    <property type="match status" value="1"/>
</dbReference>
<dbReference type="GO" id="GO:0016020">
    <property type="term" value="C:membrane"/>
    <property type="evidence" value="ECO:0007669"/>
    <property type="project" value="TreeGrafter"/>
</dbReference>
<dbReference type="InterPro" id="IPR050266">
    <property type="entry name" value="AB_hydrolase_sf"/>
</dbReference>
<gene>
    <name evidence="2" type="ORF">E7272_03080</name>
</gene>
<accession>A0A927UA55</accession>
<protein>
    <submittedName>
        <fullName evidence="2">Alpha/beta hydrolase</fullName>
    </submittedName>
</protein>
<dbReference type="AlphaFoldDB" id="A0A927UA55"/>
<name>A0A927UA55_9FIRM</name>
<organism evidence="2 3">
    <name type="scientific">Pseudobutyrivibrio ruminis</name>
    <dbReference type="NCBI Taxonomy" id="46206"/>
    <lineage>
        <taxon>Bacteria</taxon>
        <taxon>Bacillati</taxon>
        <taxon>Bacillota</taxon>
        <taxon>Clostridia</taxon>
        <taxon>Lachnospirales</taxon>
        <taxon>Lachnospiraceae</taxon>
        <taxon>Pseudobutyrivibrio</taxon>
    </lineage>
</organism>
<sequence>MLEKIYSTRCGQIHYWINPDGTNQDKQLVFLPGLTADHRLFDKQIEYFEGKYPVFVWDAPAHAVSYPFDMDFSLADKATWLNEILLENGFDKPVIIGQSMGGYLGQMFMQLFPNKAVGFVSIDSAPLQRQYYTGIELWLLHRMTPVYRYYPWKTLLRQGTNGVATTEYGRALMREFMMTYDGDQERYSSLAGGGYRILVEAIEAELPYEITCPAMLICGTKDMAGSTKRYNRAWHAKTGLPIHWIEGAGHNANTDKPEEINRLITEFLGEATI</sequence>
<proteinExistence type="predicted"/>
<dbReference type="EMBL" id="SVER01000005">
    <property type="protein sequence ID" value="MBE5918805.1"/>
    <property type="molecule type" value="Genomic_DNA"/>
</dbReference>
<evidence type="ECO:0000313" key="3">
    <source>
        <dbReference type="Proteomes" id="UP000766246"/>
    </source>
</evidence>
<evidence type="ECO:0000259" key="1">
    <source>
        <dbReference type="Pfam" id="PF12697"/>
    </source>
</evidence>
<evidence type="ECO:0000313" key="2">
    <source>
        <dbReference type="EMBL" id="MBE5918805.1"/>
    </source>
</evidence>
<dbReference type="InterPro" id="IPR029058">
    <property type="entry name" value="AB_hydrolase_fold"/>
</dbReference>
<keyword evidence="2" id="KW-0378">Hydrolase</keyword>
<comment type="caution">
    <text evidence="2">The sequence shown here is derived from an EMBL/GenBank/DDBJ whole genome shotgun (WGS) entry which is preliminary data.</text>
</comment>
<feature type="domain" description="AB hydrolase-1" evidence="1">
    <location>
        <begin position="28"/>
        <end position="262"/>
    </location>
</feature>
<dbReference type="Pfam" id="PF12697">
    <property type="entry name" value="Abhydrolase_6"/>
    <property type="match status" value="1"/>
</dbReference>
<reference evidence="2" key="1">
    <citation type="submission" date="2019-04" db="EMBL/GenBank/DDBJ databases">
        <title>Evolution of Biomass-Degrading Anaerobic Consortia Revealed by Metagenomics.</title>
        <authorList>
            <person name="Peng X."/>
        </authorList>
    </citation>
    <scope>NUCLEOTIDE SEQUENCE</scope>
    <source>
        <strain evidence="2">SIG311</strain>
    </source>
</reference>
<dbReference type="PANTHER" id="PTHR43798">
    <property type="entry name" value="MONOACYLGLYCEROL LIPASE"/>
    <property type="match status" value="1"/>
</dbReference>
<dbReference type="PANTHER" id="PTHR43798:SF33">
    <property type="entry name" value="HYDROLASE, PUTATIVE (AFU_ORTHOLOGUE AFUA_2G14860)-RELATED"/>
    <property type="match status" value="1"/>
</dbReference>
<dbReference type="SUPFAM" id="SSF53474">
    <property type="entry name" value="alpha/beta-Hydrolases"/>
    <property type="match status" value="1"/>
</dbReference>
<dbReference type="GO" id="GO:0016787">
    <property type="term" value="F:hydrolase activity"/>
    <property type="evidence" value="ECO:0007669"/>
    <property type="project" value="UniProtKB-KW"/>
</dbReference>
<dbReference type="Proteomes" id="UP000766246">
    <property type="component" value="Unassembled WGS sequence"/>
</dbReference>
<dbReference type="InterPro" id="IPR000073">
    <property type="entry name" value="AB_hydrolase_1"/>
</dbReference>